<dbReference type="GO" id="GO:0008237">
    <property type="term" value="F:metallopeptidase activity"/>
    <property type="evidence" value="ECO:0007669"/>
    <property type="project" value="InterPro"/>
</dbReference>
<name>A0A0B6YDR4_9EUPU</name>
<dbReference type="Gene3D" id="3.40.390.10">
    <property type="entry name" value="Collagenase (Catalytic Domain)"/>
    <property type="match status" value="1"/>
</dbReference>
<protein>
    <recommendedName>
        <fullName evidence="2">Peptidase M12B domain-containing protein</fullName>
    </recommendedName>
</protein>
<dbReference type="AlphaFoldDB" id="A0A0B6YDR4"/>
<evidence type="ECO:0000313" key="1">
    <source>
        <dbReference type="EMBL" id="CEK53660.1"/>
    </source>
</evidence>
<dbReference type="EMBL" id="HACG01006795">
    <property type="protein sequence ID" value="CEK53660.1"/>
    <property type="molecule type" value="Transcribed_RNA"/>
</dbReference>
<dbReference type="InterPro" id="IPR024079">
    <property type="entry name" value="MetalloPept_cat_dom_sf"/>
</dbReference>
<sequence>QLDGSSSSIIMDTGAFQSAHTMAHEVGHSFGSVHDGVGESSSCRLTDRFIMSASRDTNDSPSNILNPWLF</sequence>
<feature type="non-terminal residue" evidence="1">
    <location>
        <position position="1"/>
    </location>
</feature>
<dbReference type="SUPFAM" id="SSF55486">
    <property type="entry name" value="Metalloproteases ('zincins'), catalytic domain"/>
    <property type="match status" value="1"/>
</dbReference>
<dbReference type="Pfam" id="PF13688">
    <property type="entry name" value="Reprolysin_5"/>
    <property type="match status" value="1"/>
</dbReference>
<evidence type="ECO:0008006" key="2">
    <source>
        <dbReference type="Google" id="ProtNLM"/>
    </source>
</evidence>
<accession>A0A0B6YDR4</accession>
<organism evidence="1">
    <name type="scientific">Arion vulgaris</name>
    <dbReference type="NCBI Taxonomy" id="1028688"/>
    <lineage>
        <taxon>Eukaryota</taxon>
        <taxon>Metazoa</taxon>
        <taxon>Spiralia</taxon>
        <taxon>Lophotrochozoa</taxon>
        <taxon>Mollusca</taxon>
        <taxon>Gastropoda</taxon>
        <taxon>Heterobranchia</taxon>
        <taxon>Euthyneura</taxon>
        <taxon>Panpulmonata</taxon>
        <taxon>Eupulmonata</taxon>
        <taxon>Stylommatophora</taxon>
        <taxon>Helicina</taxon>
        <taxon>Arionoidea</taxon>
        <taxon>Arionidae</taxon>
        <taxon>Arion</taxon>
    </lineage>
</organism>
<gene>
    <name evidence="1" type="primary">ORF20950</name>
</gene>
<feature type="non-terminal residue" evidence="1">
    <location>
        <position position="70"/>
    </location>
</feature>
<reference evidence="1" key="1">
    <citation type="submission" date="2014-12" db="EMBL/GenBank/DDBJ databases">
        <title>Insight into the proteome of Arion vulgaris.</title>
        <authorList>
            <person name="Aradska J."/>
            <person name="Bulat T."/>
            <person name="Smidak R."/>
            <person name="Sarate P."/>
            <person name="Gangsoo J."/>
            <person name="Sialana F."/>
            <person name="Bilban M."/>
            <person name="Lubec G."/>
        </authorList>
    </citation>
    <scope>NUCLEOTIDE SEQUENCE</scope>
    <source>
        <tissue evidence="1">Skin</tissue>
    </source>
</reference>
<proteinExistence type="predicted"/>